<dbReference type="OrthoDB" id="4167490at2759"/>
<reference evidence="1 2" key="1">
    <citation type="journal article" date="2018" name="Front. Microbiol.">
        <title>Genome-Wide Analysis of Corynespora cassiicola Leaf Fall Disease Putative Effectors.</title>
        <authorList>
            <person name="Lopez D."/>
            <person name="Ribeiro S."/>
            <person name="Label P."/>
            <person name="Fumanal B."/>
            <person name="Venisse J.S."/>
            <person name="Kohler A."/>
            <person name="de Oliveira R.R."/>
            <person name="Labutti K."/>
            <person name="Lipzen A."/>
            <person name="Lail K."/>
            <person name="Bauer D."/>
            <person name="Ohm R.A."/>
            <person name="Barry K.W."/>
            <person name="Spatafora J."/>
            <person name="Grigoriev I.V."/>
            <person name="Martin F.M."/>
            <person name="Pujade-Renaud V."/>
        </authorList>
    </citation>
    <scope>NUCLEOTIDE SEQUENCE [LARGE SCALE GENOMIC DNA]</scope>
    <source>
        <strain evidence="1 2">Philippines</strain>
    </source>
</reference>
<dbReference type="AlphaFoldDB" id="A0A2T2P1H4"/>
<gene>
    <name evidence="1" type="ORF">BS50DRAFT_618524</name>
</gene>
<proteinExistence type="predicted"/>
<keyword evidence="2" id="KW-1185">Reference proteome</keyword>
<dbReference type="EMBL" id="KZ678131">
    <property type="protein sequence ID" value="PSN71535.1"/>
    <property type="molecule type" value="Genomic_DNA"/>
</dbReference>
<organism evidence="1 2">
    <name type="scientific">Corynespora cassiicola Philippines</name>
    <dbReference type="NCBI Taxonomy" id="1448308"/>
    <lineage>
        <taxon>Eukaryota</taxon>
        <taxon>Fungi</taxon>
        <taxon>Dikarya</taxon>
        <taxon>Ascomycota</taxon>
        <taxon>Pezizomycotina</taxon>
        <taxon>Dothideomycetes</taxon>
        <taxon>Pleosporomycetidae</taxon>
        <taxon>Pleosporales</taxon>
        <taxon>Corynesporascaceae</taxon>
        <taxon>Corynespora</taxon>
    </lineage>
</organism>
<evidence type="ECO:0000313" key="2">
    <source>
        <dbReference type="Proteomes" id="UP000240883"/>
    </source>
</evidence>
<protein>
    <submittedName>
        <fullName evidence="1">Uncharacterized protein</fullName>
    </submittedName>
</protein>
<accession>A0A2T2P1H4</accession>
<evidence type="ECO:0000313" key="1">
    <source>
        <dbReference type="EMBL" id="PSN71535.1"/>
    </source>
</evidence>
<sequence>MPPVVSLIETFPTEILEKLLLYSNNINFPLSSHVIGRNVGTPKAFRAMSMRIIFFSEIEESKIKSEQDLWSNPDDIPRCKLLAGKFMTFDRFKEYMEIYLGTLHLPYCKLTPDTVSQIVQFLHYSDQKVNGKHYFIENHEILGRDLSAALAFDIKLPDFTGTRLPNDLLQPPFTDEKIRTLHMRLRLNASATSEQRSAIVYNKNEVTDAALVHPNPMLIACFVSTPIGLPITTGLIRKVVCDLGAPLTTLNVLLKSKYMESPIESYWNMKPADRSLYAPTTHSEIKKIEAWADEQRNKSNRKALTAEVLLMERGILNYDAGIAYQIPLSEIDLKTPTIPEGVFPGCYVYTEYSVRSSFDERYFRKGRVPDATPDESHDE</sequence>
<name>A0A2T2P1H4_CORCC</name>
<dbReference type="Proteomes" id="UP000240883">
    <property type="component" value="Unassembled WGS sequence"/>
</dbReference>